<accession>A0ABR4EKP2</accession>
<dbReference type="EMBL" id="JBAWTH010000046">
    <property type="protein sequence ID" value="KAL2283007.1"/>
    <property type="molecule type" value="Genomic_DNA"/>
</dbReference>
<proteinExistence type="predicted"/>
<sequence length="217" mass="23865">MLNSTSSFFQLTRDSFRYCVSSAIEYSASISCSSLRSILSPGTAVVSEASAWPTITSAHFIHRQAMKSSWSPVWGCANDVKPVCKSGLWVGRGSRGRRISLTVLRPVRSPLSHSTSKHPPCTTHLGSESKRPPPTHVPLHPSKPKPTRKLPPICVIPRSYRPGEFIAHFIRNTSSHYNFCDSLSPTFFTSAVTETILLYSTLPSQQLLLLTTSSIPP</sequence>
<comment type="caution">
    <text evidence="2">The sequence shown here is derived from an EMBL/GenBank/DDBJ whole genome shotgun (WGS) entry which is preliminary data.</text>
</comment>
<evidence type="ECO:0000313" key="3">
    <source>
        <dbReference type="Proteomes" id="UP001600888"/>
    </source>
</evidence>
<name>A0ABR4EKP2_9PEZI</name>
<feature type="region of interest" description="Disordered" evidence="1">
    <location>
        <begin position="109"/>
        <end position="147"/>
    </location>
</feature>
<protein>
    <submittedName>
        <fullName evidence="2">Uncharacterized protein</fullName>
    </submittedName>
</protein>
<evidence type="ECO:0000256" key="1">
    <source>
        <dbReference type="SAM" id="MobiDB-lite"/>
    </source>
</evidence>
<organism evidence="2 3">
    <name type="scientific">Diaporthe vaccinii</name>
    <dbReference type="NCBI Taxonomy" id="105482"/>
    <lineage>
        <taxon>Eukaryota</taxon>
        <taxon>Fungi</taxon>
        <taxon>Dikarya</taxon>
        <taxon>Ascomycota</taxon>
        <taxon>Pezizomycotina</taxon>
        <taxon>Sordariomycetes</taxon>
        <taxon>Sordariomycetidae</taxon>
        <taxon>Diaporthales</taxon>
        <taxon>Diaporthaceae</taxon>
        <taxon>Diaporthe</taxon>
        <taxon>Diaporthe eres species complex</taxon>
    </lineage>
</organism>
<keyword evidence="3" id="KW-1185">Reference proteome</keyword>
<gene>
    <name evidence="2" type="ORF">FJTKL_10328</name>
</gene>
<dbReference type="Proteomes" id="UP001600888">
    <property type="component" value="Unassembled WGS sequence"/>
</dbReference>
<evidence type="ECO:0000313" key="2">
    <source>
        <dbReference type="EMBL" id="KAL2283007.1"/>
    </source>
</evidence>
<reference evidence="2 3" key="1">
    <citation type="submission" date="2024-03" db="EMBL/GenBank/DDBJ databases">
        <title>A high-quality draft genome sequence of Diaporthe vaccinii, a causative agent of upright dieback and viscid rot disease in cranberry plants.</title>
        <authorList>
            <person name="Sarrasin M."/>
            <person name="Lang B.F."/>
            <person name="Burger G."/>
        </authorList>
    </citation>
    <scope>NUCLEOTIDE SEQUENCE [LARGE SCALE GENOMIC DNA]</scope>
    <source>
        <strain evidence="2 3">IS7</strain>
    </source>
</reference>